<dbReference type="EMBL" id="AWXU01000016">
    <property type="protein sequence ID" value="KFN50780.1"/>
    <property type="molecule type" value="Genomic_DNA"/>
</dbReference>
<keyword evidence="3" id="KW-1185">Reference proteome</keyword>
<reference evidence="2 3" key="1">
    <citation type="submission" date="2013-09" db="EMBL/GenBank/DDBJ databases">
        <title>Genome sequencing of Arenimonas composti.</title>
        <authorList>
            <person name="Chen F."/>
            <person name="Wang G."/>
        </authorList>
    </citation>
    <scope>NUCLEOTIDE SEQUENCE [LARGE SCALE GENOMIC DNA]</scope>
    <source>
        <strain evidence="2 3">TR7-09</strain>
    </source>
</reference>
<proteinExistence type="predicted"/>
<dbReference type="Proteomes" id="UP000029391">
    <property type="component" value="Unassembled WGS sequence"/>
</dbReference>
<accession>A0A091C2C0</accession>
<feature type="domain" description="Transcriptional regulator AbiEi antitoxin N-terminal" evidence="1">
    <location>
        <begin position="7"/>
        <end position="96"/>
    </location>
</feature>
<comment type="caution">
    <text evidence="2">The sequence shown here is derived from an EMBL/GenBank/DDBJ whole genome shotgun (WGS) entry which is preliminary data.</text>
</comment>
<evidence type="ECO:0000259" key="1">
    <source>
        <dbReference type="Pfam" id="PF17194"/>
    </source>
</evidence>
<gene>
    <name evidence="2" type="ORF">P873_05160</name>
</gene>
<sequence length="264" mass="29200">MREEKAASLKRLLADFPPGALLPTRWLTSNGYADNRLPRYVAGGWLARAGYGLYRRTGAEADWTDAVHALQKLLALPLHVGGLSALDWGGFAHYLRPGPKTIHLYGPAKPPRWAATAIPGYPLQWHSDRLFAFPPGSGDTARALVELRPDGARHVLRFASEERAFLELLDEVPQRASAHEADAILAGLVRLRPARVQALLTCCTSFKVKRLFLALAHRHGHPWLKHLDLDAVDLGRGKRSLQPGGRFDARFQISLPADLDGKLR</sequence>
<organism evidence="2 3">
    <name type="scientific">Arenimonas composti TR7-09 = DSM 18010</name>
    <dbReference type="NCBI Taxonomy" id="1121013"/>
    <lineage>
        <taxon>Bacteria</taxon>
        <taxon>Pseudomonadati</taxon>
        <taxon>Pseudomonadota</taxon>
        <taxon>Gammaproteobacteria</taxon>
        <taxon>Lysobacterales</taxon>
        <taxon>Lysobacteraceae</taxon>
        <taxon>Arenimonas</taxon>
    </lineage>
</organism>
<evidence type="ECO:0000313" key="3">
    <source>
        <dbReference type="Proteomes" id="UP000029391"/>
    </source>
</evidence>
<dbReference type="eggNOG" id="COG5340">
    <property type="taxonomic scope" value="Bacteria"/>
</dbReference>
<dbReference type="InterPro" id="IPR021561">
    <property type="entry name" value="AbiEi_3"/>
</dbReference>
<dbReference type="InterPro" id="IPR033455">
    <property type="entry name" value="AbiEi_3_N"/>
</dbReference>
<dbReference type="AlphaFoldDB" id="A0A091C2C0"/>
<dbReference type="Pfam" id="PF17194">
    <property type="entry name" value="AbiEi_3_N"/>
    <property type="match status" value="1"/>
</dbReference>
<dbReference type="STRING" id="1121013.GCA_000426365_01612"/>
<name>A0A091C2C0_9GAMM</name>
<protein>
    <recommendedName>
        <fullName evidence="1">Transcriptional regulator AbiEi antitoxin N-terminal domain-containing protein</fullName>
    </recommendedName>
</protein>
<evidence type="ECO:0000313" key="2">
    <source>
        <dbReference type="EMBL" id="KFN50780.1"/>
    </source>
</evidence>
<dbReference type="Pfam" id="PF11459">
    <property type="entry name" value="AbiEi_3"/>
    <property type="match status" value="1"/>
</dbReference>